<dbReference type="STRING" id="1166018.FAES_5197"/>
<feature type="transmembrane region" description="Helical" evidence="1">
    <location>
        <begin position="153"/>
        <end position="176"/>
    </location>
</feature>
<accession>I0KGE3</accession>
<dbReference type="eggNOG" id="COG3247">
    <property type="taxonomic scope" value="Bacteria"/>
</dbReference>
<reference evidence="2 3" key="1">
    <citation type="journal article" date="2012" name="J. Bacteriol.">
        <title>Genome Sequence of Fibrella aestuarina BUZ 2T, a Filamentous Marine Bacterium.</title>
        <authorList>
            <person name="Filippini M."/>
            <person name="Qi W."/>
            <person name="Blom J."/>
            <person name="Goesmann A."/>
            <person name="Smits T.H."/>
            <person name="Bagheri H.C."/>
        </authorList>
    </citation>
    <scope>NUCLEOTIDE SEQUENCE [LARGE SCALE GENOMIC DNA]</scope>
    <source>
        <strain evidence="3">BUZ 2T</strain>
    </source>
</reference>
<dbReference type="AlphaFoldDB" id="I0KGE3"/>
<feature type="transmembrane region" description="Helical" evidence="1">
    <location>
        <begin position="99"/>
        <end position="119"/>
    </location>
</feature>
<organism evidence="2 3">
    <name type="scientific">Fibrella aestuarina BUZ 2</name>
    <dbReference type="NCBI Taxonomy" id="1166018"/>
    <lineage>
        <taxon>Bacteria</taxon>
        <taxon>Pseudomonadati</taxon>
        <taxon>Bacteroidota</taxon>
        <taxon>Cytophagia</taxon>
        <taxon>Cytophagales</taxon>
        <taxon>Spirosomataceae</taxon>
        <taxon>Fibrella</taxon>
    </lineage>
</organism>
<keyword evidence="1" id="KW-0472">Membrane</keyword>
<dbReference type="Proteomes" id="UP000011058">
    <property type="component" value="Chromosome"/>
</dbReference>
<name>I0KGE3_9BACT</name>
<dbReference type="HOGENOM" id="CLU_1400661_0_0_10"/>
<proteinExistence type="predicted"/>
<dbReference type="Pfam" id="PF03729">
    <property type="entry name" value="DUF308"/>
    <property type="match status" value="1"/>
</dbReference>
<dbReference type="KEGG" id="fae:FAES_5197"/>
<dbReference type="OrthoDB" id="956656at2"/>
<dbReference type="InterPro" id="IPR005325">
    <property type="entry name" value="DUF308_memb"/>
</dbReference>
<dbReference type="RefSeq" id="WP_015334295.1">
    <property type="nucleotide sequence ID" value="NC_020054.1"/>
</dbReference>
<evidence type="ECO:0008006" key="4">
    <source>
        <dbReference type="Google" id="ProtNLM"/>
    </source>
</evidence>
<keyword evidence="1" id="KW-1133">Transmembrane helix</keyword>
<feature type="transmembrane region" description="Helical" evidence="1">
    <location>
        <begin position="126"/>
        <end position="147"/>
    </location>
</feature>
<evidence type="ECO:0000313" key="3">
    <source>
        <dbReference type="Proteomes" id="UP000011058"/>
    </source>
</evidence>
<protein>
    <recommendedName>
        <fullName evidence="4">DUF308 domain-containing protein</fullName>
    </recommendedName>
</protein>
<feature type="transmembrane region" description="Helical" evidence="1">
    <location>
        <begin position="12"/>
        <end position="31"/>
    </location>
</feature>
<gene>
    <name evidence="2" type="ORF">FAES_5197</name>
</gene>
<keyword evidence="3" id="KW-1185">Reference proteome</keyword>
<evidence type="ECO:0000313" key="2">
    <source>
        <dbReference type="EMBL" id="CCH03196.1"/>
    </source>
</evidence>
<dbReference type="EMBL" id="HE796683">
    <property type="protein sequence ID" value="CCH03196.1"/>
    <property type="molecule type" value="Genomic_DNA"/>
</dbReference>
<feature type="transmembrane region" description="Helical" evidence="1">
    <location>
        <begin position="68"/>
        <end position="87"/>
    </location>
</feature>
<keyword evidence="1" id="KW-0812">Transmembrane</keyword>
<evidence type="ECO:0000256" key="1">
    <source>
        <dbReference type="SAM" id="Phobius"/>
    </source>
</evidence>
<feature type="transmembrane region" description="Helical" evidence="1">
    <location>
        <begin position="37"/>
        <end position="56"/>
    </location>
</feature>
<sequence>MNNQQQMQQRWLLIARGIGYILLGVGLFVYANTFTPAIGRTIGIITILAGLTGSAYARINSRVDPNNFWIILHGLNDTIFGIVFLITATQGLKNFVDMLGFWALVYAFLQAVRSMYAALMEGGASLYNLVNKLTHFASVLLAGYLAFDILMRPIGFVQSLGIMGFFPIGLGILVILRTRLNDEKTVTIAENRLK</sequence>